<organism evidence="1 2">
    <name type="scientific">Echria macrotheca</name>
    <dbReference type="NCBI Taxonomy" id="438768"/>
    <lineage>
        <taxon>Eukaryota</taxon>
        <taxon>Fungi</taxon>
        <taxon>Dikarya</taxon>
        <taxon>Ascomycota</taxon>
        <taxon>Pezizomycotina</taxon>
        <taxon>Sordariomycetes</taxon>
        <taxon>Sordariomycetidae</taxon>
        <taxon>Sordariales</taxon>
        <taxon>Schizotheciaceae</taxon>
        <taxon>Echria</taxon>
    </lineage>
</organism>
<accession>A0AAJ0BNM6</accession>
<name>A0AAJ0BNM6_9PEZI</name>
<evidence type="ECO:0000313" key="2">
    <source>
        <dbReference type="Proteomes" id="UP001239445"/>
    </source>
</evidence>
<keyword evidence="2" id="KW-1185">Reference proteome</keyword>
<comment type="caution">
    <text evidence="1">The sequence shown here is derived from an EMBL/GenBank/DDBJ whole genome shotgun (WGS) entry which is preliminary data.</text>
</comment>
<proteinExistence type="predicted"/>
<dbReference type="EMBL" id="MU839827">
    <property type="protein sequence ID" value="KAK1760533.1"/>
    <property type="molecule type" value="Genomic_DNA"/>
</dbReference>
<evidence type="ECO:0000313" key="1">
    <source>
        <dbReference type="EMBL" id="KAK1760533.1"/>
    </source>
</evidence>
<dbReference type="AlphaFoldDB" id="A0AAJ0BNM6"/>
<reference evidence="1" key="1">
    <citation type="submission" date="2023-06" db="EMBL/GenBank/DDBJ databases">
        <title>Genome-scale phylogeny and comparative genomics of the fungal order Sordariales.</title>
        <authorList>
            <consortium name="Lawrence Berkeley National Laboratory"/>
            <person name="Hensen N."/>
            <person name="Bonometti L."/>
            <person name="Westerberg I."/>
            <person name="Brannstrom I.O."/>
            <person name="Guillou S."/>
            <person name="Cros-Aarteil S."/>
            <person name="Calhoun S."/>
            <person name="Haridas S."/>
            <person name="Kuo A."/>
            <person name="Mondo S."/>
            <person name="Pangilinan J."/>
            <person name="Riley R."/>
            <person name="Labutti K."/>
            <person name="Andreopoulos B."/>
            <person name="Lipzen A."/>
            <person name="Chen C."/>
            <person name="Yanf M."/>
            <person name="Daum C."/>
            <person name="Ng V."/>
            <person name="Clum A."/>
            <person name="Steindorff A."/>
            <person name="Ohm R."/>
            <person name="Martin F."/>
            <person name="Silar P."/>
            <person name="Natvig D."/>
            <person name="Lalanne C."/>
            <person name="Gautier V."/>
            <person name="Ament-Velasquez S.L."/>
            <person name="Kruys A."/>
            <person name="Hutchinson M.I."/>
            <person name="Powell A.J."/>
            <person name="Barry K."/>
            <person name="Miller A.N."/>
            <person name="Grigoriev I.V."/>
            <person name="Debuchy R."/>
            <person name="Gladieux P."/>
            <person name="Thoren M.H."/>
            <person name="Johannesson H."/>
        </authorList>
    </citation>
    <scope>NUCLEOTIDE SEQUENCE</scope>
    <source>
        <strain evidence="1">PSN4</strain>
    </source>
</reference>
<sequence length="240" mass="26842">MAITRTEDTKIKPRDRGNGYHSNFNGFIYKTPSPSRIGNGEYHAVMAPALASAHMISPSVEDVHVAVAATLAEQDVHAIIANADPVSRDRNLQELVSPEYWLGHLARGAVELEDNIFGGGPPDDGLEPEADFESIGVKNANVNTAEGVELERPSKALHRQRLVSLQRGRPSLKLLSLWEKDATFFSRRTRYPLRLVTYSRYEAPMHPIEMELHNRYTIKALKKARVIKSIVRIEIPRNSG</sequence>
<dbReference type="Proteomes" id="UP001239445">
    <property type="component" value="Unassembled WGS sequence"/>
</dbReference>
<gene>
    <name evidence="1" type="ORF">QBC47DRAFT_355705</name>
</gene>
<protein>
    <submittedName>
        <fullName evidence="1">Uncharacterized protein</fullName>
    </submittedName>
</protein>